<reference evidence="9" key="1">
    <citation type="submission" date="2018-08" db="EMBL/GenBank/DDBJ databases">
        <authorList>
            <person name="Rossello M."/>
        </authorList>
    </citation>
    <scope>NUCLEOTIDE SEQUENCE [LARGE SCALE GENOMIC DNA]</scope>
    <source>
        <strain evidence="9">cv. Chinese Spring</strain>
    </source>
</reference>
<reference evidence="9" key="2">
    <citation type="submission" date="2018-10" db="UniProtKB">
        <authorList>
            <consortium name="EnsemblPlants"/>
        </authorList>
    </citation>
    <scope>IDENTIFICATION</scope>
</reference>
<dbReference type="SUPFAM" id="SSF161021">
    <property type="entry name" value="Photosystem II reaction center protein J, PsbJ"/>
    <property type="match status" value="1"/>
</dbReference>
<keyword evidence="7" id="KW-0604">Photosystem II</keyword>
<dbReference type="Gramene" id="TraesCS1D03G0439500.1">
    <property type="protein sequence ID" value="TraesCS1D03G0439500.1.CDS1"/>
    <property type="gene ID" value="TraesCS1D03G0439500"/>
</dbReference>
<dbReference type="InterPro" id="IPR037267">
    <property type="entry name" value="PSII_PsbJ_sf"/>
</dbReference>
<feature type="transmembrane region" description="Helical" evidence="8">
    <location>
        <begin position="15"/>
        <end position="37"/>
    </location>
</feature>
<dbReference type="PANTHER" id="PTHR34812:SF3">
    <property type="entry name" value="PHOTOSYSTEM II REACTION CENTER PROTEIN J"/>
    <property type="match status" value="1"/>
</dbReference>
<evidence type="ECO:0008006" key="11">
    <source>
        <dbReference type="Google" id="ProtNLM"/>
    </source>
</evidence>
<evidence type="ECO:0000256" key="1">
    <source>
        <dbReference type="ARBA" id="ARBA00022469"/>
    </source>
</evidence>
<dbReference type="STRING" id="4565.A0A3B5ZUJ7"/>
<evidence type="ECO:0000256" key="6">
    <source>
        <dbReference type="ARBA" id="ARBA00023136"/>
    </source>
</evidence>
<dbReference type="Proteomes" id="UP000019116">
    <property type="component" value="Chromosome 1D"/>
</dbReference>
<dbReference type="SMR" id="A0A3B5ZUJ7"/>
<dbReference type="PaxDb" id="4565-Traes_1DL_6673E0949.1"/>
<dbReference type="EnsemblPlants" id="TraesCS1D02G170700.1">
    <property type="protein sequence ID" value="TraesCS1D02G170700.1.cds1"/>
    <property type="gene ID" value="TraesCS1D02G170700"/>
</dbReference>
<accession>A0A3B5ZUJ7</accession>
<dbReference type="InterPro" id="IPR002682">
    <property type="entry name" value="PSII_PsbJ"/>
</dbReference>
<evidence type="ECO:0000256" key="7">
    <source>
        <dbReference type="ARBA" id="ARBA00023276"/>
    </source>
</evidence>
<keyword evidence="2" id="KW-0602">Photosynthesis</keyword>
<dbReference type="Gramene" id="TraesRN1D0100467100.1">
    <property type="protein sequence ID" value="TraesRN1D0100467100.1"/>
    <property type="gene ID" value="TraesRN1D0100467100"/>
</dbReference>
<evidence type="ECO:0000313" key="10">
    <source>
        <dbReference type="Proteomes" id="UP000019116"/>
    </source>
</evidence>
<evidence type="ECO:0000256" key="4">
    <source>
        <dbReference type="ARBA" id="ARBA00022989"/>
    </source>
</evidence>
<dbReference type="Gramene" id="TraesJUL1D03G00483110.1">
    <property type="protein sequence ID" value="TraesJUL1D03G00483110.1.CDS1"/>
    <property type="gene ID" value="TraesJUL1D03G00483110"/>
</dbReference>
<dbReference type="HAMAP" id="MF_01305">
    <property type="entry name" value="PSII_PsbJ"/>
    <property type="match status" value="1"/>
</dbReference>
<keyword evidence="3 8" id="KW-0812">Transmembrane</keyword>
<dbReference type="NCBIfam" id="NF002722">
    <property type="entry name" value="PRK02565.1"/>
    <property type="match status" value="1"/>
</dbReference>
<dbReference type="Gramene" id="TraesROB_scaffold_124962_01G000800.1">
    <property type="protein sequence ID" value="TraesROB_scaffold_124962_01G000800.1"/>
    <property type="gene ID" value="TraesROB_scaffold_124962_01G000800"/>
</dbReference>
<dbReference type="GO" id="GO:0015979">
    <property type="term" value="P:photosynthesis"/>
    <property type="evidence" value="ECO:0007669"/>
    <property type="project" value="UniProtKB-KW"/>
</dbReference>
<dbReference type="Gramene" id="TraesWEE_scaffold_018098_01G001300.1">
    <property type="protein sequence ID" value="TraesWEE_scaffold_018098_01G001300.1"/>
    <property type="gene ID" value="TraesWEE_scaffold_018098_01G001300"/>
</dbReference>
<keyword evidence="1" id="KW-0674">Reaction center</keyword>
<evidence type="ECO:0000313" key="9">
    <source>
        <dbReference type="EnsemblPlants" id="TraesCS1D02G170700.1.cds1"/>
    </source>
</evidence>
<keyword evidence="6 8" id="KW-0472">Membrane</keyword>
<dbReference type="Gramene" id="TraesPARA_EIv1.0_0270340.1">
    <property type="protein sequence ID" value="TraesPARA_EIv1.0_0270340.1.CDS1"/>
    <property type="gene ID" value="TraesPARA_EIv1.0_0270340"/>
</dbReference>
<dbReference type="OrthoDB" id="654874at2759"/>
<evidence type="ECO:0000256" key="3">
    <source>
        <dbReference type="ARBA" id="ARBA00022692"/>
    </source>
</evidence>
<dbReference type="Gramene" id="TraesSTA1D03G00478950.1">
    <property type="protein sequence ID" value="TraesSTA1D03G00478950.1.CDS1"/>
    <property type="gene ID" value="TraesSTA1D03G00478950"/>
</dbReference>
<dbReference type="GO" id="GO:0009539">
    <property type="term" value="C:photosystem II reaction center"/>
    <property type="evidence" value="ECO:0007669"/>
    <property type="project" value="InterPro"/>
</dbReference>
<dbReference type="Gramene" id="TraesCS1D02G170700.1">
    <property type="protein sequence ID" value="TraesCS1D02G170700.1.cds1"/>
    <property type="gene ID" value="TraesCS1D02G170700"/>
</dbReference>
<dbReference type="Gramene" id="TraesSYM1D03G00486990.1">
    <property type="protein sequence ID" value="TraesSYM1D03G00486990.1.CDS1"/>
    <property type="gene ID" value="TraesSYM1D03G00486990"/>
</dbReference>
<sequence>MWRKVGEMADTTGRISLWLIGTNAGIAVIGLVGVFFYGSYSGLGSSL</sequence>
<evidence type="ECO:0000256" key="5">
    <source>
        <dbReference type="ARBA" id="ARBA00023078"/>
    </source>
</evidence>
<dbReference type="Gene3D" id="6.10.250.2070">
    <property type="match status" value="1"/>
</dbReference>
<proteinExistence type="inferred from homology"/>
<dbReference type="Gramene" id="TraesNOR1D03G00487760.1">
    <property type="protein sequence ID" value="TraesNOR1D03G00487760.1.CDS1"/>
    <property type="gene ID" value="TraesNOR1D03G00487760"/>
</dbReference>
<protein>
    <recommendedName>
        <fullName evidence="11">Photosystem II reaction center protein J</fullName>
    </recommendedName>
</protein>
<dbReference type="AlphaFoldDB" id="A0A3B5ZUJ7"/>
<dbReference type="Gramene" id="TraesARI1D03G00485900.1">
    <property type="protein sequence ID" value="TraesARI1D03G00485900.1.CDS1"/>
    <property type="gene ID" value="TraesARI1D03G00485900"/>
</dbReference>
<organism evidence="9">
    <name type="scientific">Triticum aestivum</name>
    <name type="common">Wheat</name>
    <dbReference type="NCBI Taxonomy" id="4565"/>
    <lineage>
        <taxon>Eukaryota</taxon>
        <taxon>Viridiplantae</taxon>
        <taxon>Streptophyta</taxon>
        <taxon>Embryophyta</taxon>
        <taxon>Tracheophyta</taxon>
        <taxon>Spermatophyta</taxon>
        <taxon>Magnoliopsida</taxon>
        <taxon>Liliopsida</taxon>
        <taxon>Poales</taxon>
        <taxon>Poaceae</taxon>
        <taxon>BOP clade</taxon>
        <taxon>Pooideae</taxon>
        <taxon>Triticodae</taxon>
        <taxon>Triticeae</taxon>
        <taxon>Triticinae</taxon>
        <taxon>Triticum</taxon>
    </lineage>
</organism>
<evidence type="ECO:0000256" key="8">
    <source>
        <dbReference type="SAM" id="Phobius"/>
    </source>
</evidence>
<keyword evidence="10" id="KW-1185">Reference proteome</keyword>
<evidence type="ECO:0000256" key="2">
    <source>
        <dbReference type="ARBA" id="ARBA00022531"/>
    </source>
</evidence>
<dbReference type="Gramene" id="TraesCLE_scaffold_014906_01G001500.1">
    <property type="protein sequence ID" value="TraesCLE_scaffold_014906_01G001500.1"/>
    <property type="gene ID" value="TraesCLE_scaffold_014906_01G001500"/>
</dbReference>
<dbReference type="PANTHER" id="PTHR34812">
    <property type="entry name" value="PHOTOSYSTEM II REACTION CENTER PROTEIN J"/>
    <property type="match status" value="1"/>
</dbReference>
<keyword evidence="5" id="KW-0793">Thylakoid</keyword>
<dbReference type="Pfam" id="PF01788">
    <property type="entry name" value="PsbJ"/>
    <property type="match status" value="1"/>
</dbReference>
<dbReference type="Gramene" id="TraesJAG1D03G00479620.1">
    <property type="protein sequence ID" value="TraesJAG1D03G00479620.1.CDS1"/>
    <property type="gene ID" value="TraesJAG1D03G00479620"/>
</dbReference>
<name>A0A3B5ZUJ7_WHEAT</name>
<keyword evidence="4 8" id="KW-1133">Transmembrane helix</keyword>
<dbReference type="GO" id="GO:0009523">
    <property type="term" value="C:photosystem II"/>
    <property type="evidence" value="ECO:0000318"/>
    <property type="project" value="GO_Central"/>
</dbReference>